<evidence type="ECO:0000313" key="8">
    <source>
        <dbReference type="EMBL" id="CAK7906821.1"/>
    </source>
</evidence>
<feature type="signal peptide" evidence="7">
    <location>
        <begin position="1"/>
        <end position="22"/>
    </location>
</feature>
<evidence type="ECO:0000256" key="7">
    <source>
        <dbReference type="SAM" id="SignalP"/>
    </source>
</evidence>
<keyword evidence="3 6" id="KW-1133">Transmembrane helix</keyword>
<keyword evidence="2 6" id="KW-0812">Transmembrane</keyword>
<evidence type="ECO:0000256" key="6">
    <source>
        <dbReference type="SAM" id="Phobius"/>
    </source>
</evidence>
<gene>
    <name evidence="8" type="primary">RIM9</name>
    <name evidence="8" type="ORF">CAAN4_E02520</name>
</gene>
<comment type="subcellular location">
    <subcellularLocation>
        <location evidence="1">Membrane</location>
        <topology evidence="1">Multi-pass membrane protein</topology>
    </subcellularLocation>
</comment>
<sequence length="387" mass="43827">MHKGLLFMALLCLGCCVVQVLPIISVPVTGAAVGYNLYLSNYQNYTFGVFGICDMETGLCSKARIGYPGILGGADYSNPASESSFGVVELPSKARYTISKLLVVHVVGFFFSGILLLVIISLMVVYSYENTPKLRLVDKFRKFPRHLKIPQKNHSGDSSTIAVNERNTNERVAMTDEGFPNSIFNNNNDNSEHKSARKLSFLPQIKIQRQSSHKKKKRDITPYLNLMLMLALFAFLSALLGFLSDILLFIPHLSYLGWLQFYPIFASALLASMTCFMKRSISSRRYLDDNRVYENDDMRMRRSIDFSHWEDDSDSDDGFYVCTNGFYSTYNNEERYHRPRSASSNGGWRRHTPRGEAEGETESIVNGIELANLEYDLTDAVNHRVAI</sequence>
<dbReference type="PANTHER" id="PTHR28013">
    <property type="entry name" value="PROTEIN DCV1-RELATED"/>
    <property type="match status" value="1"/>
</dbReference>
<evidence type="ECO:0000256" key="4">
    <source>
        <dbReference type="ARBA" id="ARBA00023136"/>
    </source>
</evidence>
<feature type="transmembrane region" description="Helical" evidence="6">
    <location>
        <begin position="255"/>
        <end position="276"/>
    </location>
</feature>
<feature type="region of interest" description="Disordered" evidence="5">
    <location>
        <begin position="337"/>
        <end position="361"/>
    </location>
</feature>
<dbReference type="InterPro" id="IPR009571">
    <property type="entry name" value="SUR7/Rim9-like_fungi"/>
</dbReference>
<keyword evidence="9" id="KW-1185">Reference proteome</keyword>
<keyword evidence="4 6" id="KW-0472">Membrane</keyword>
<accession>A0ABP0EFM7</accession>
<dbReference type="Pfam" id="PF06687">
    <property type="entry name" value="SUR7"/>
    <property type="match status" value="1"/>
</dbReference>
<dbReference type="Proteomes" id="UP001497600">
    <property type="component" value="Chromosome E"/>
</dbReference>
<evidence type="ECO:0000256" key="5">
    <source>
        <dbReference type="SAM" id="MobiDB-lite"/>
    </source>
</evidence>
<dbReference type="EMBL" id="OZ004257">
    <property type="protein sequence ID" value="CAK7906821.1"/>
    <property type="molecule type" value="Genomic_DNA"/>
</dbReference>
<evidence type="ECO:0000256" key="3">
    <source>
        <dbReference type="ARBA" id="ARBA00022989"/>
    </source>
</evidence>
<name>A0ABP0EFM7_9ASCO</name>
<dbReference type="PANTHER" id="PTHR28013:SF3">
    <property type="entry name" value="PROTEIN DCV1-RELATED"/>
    <property type="match status" value="1"/>
</dbReference>
<organism evidence="8 9">
    <name type="scientific">[Candida] anglica</name>
    <dbReference type="NCBI Taxonomy" id="148631"/>
    <lineage>
        <taxon>Eukaryota</taxon>
        <taxon>Fungi</taxon>
        <taxon>Dikarya</taxon>
        <taxon>Ascomycota</taxon>
        <taxon>Saccharomycotina</taxon>
        <taxon>Pichiomycetes</taxon>
        <taxon>Debaryomycetaceae</taxon>
        <taxon>Kurtzmaniella</taxon>
    </lineage>
</organism>
<reference evidence="8 9" key="1">
    <citation type="submission" date="2024-01" db="EMBL/GenBank/DDBJ databases">
        <authorList>
            <consortium name="Genoscope - CEA"/>
            <person name="William W."/>
        </authorList>
    </citation>
    <scope>NUCLEOTIDE SEQUENCE [LARGE SCALE GENOMIC DNA]</scope>
    <source>
        <strain evidence="8 9">29B2s-10</strain>
    </source>
</reference>
<keyword evidence="7" id="KW-0732">Signal</keyword>
<dbReference type="InterPro" id="IPR051380">
    <property type="entry name" value="pH-response_reg_palI/RIM9"/>
</dbReference>
<feature type="transmembrane region" description="Helical" evidence="6">
    <location>
        <begin position="102"/>
        <end position="126"/>
    </location>
</feature>
<evidence type="ECO:0000256" key="1">
    <source>
        <dbReference type="ARBA" id="ARBA00004141"/>
    </source>
</evidence>
<evidence type="ECO:0000256" key="2">
    <source>
        <dbReference type="ARBA" id="ARBA00022692"/>
    </source>
</evidence>
<evidence type="ECO:0000313" key="9">
    <source>
        <dbReference type="Proteomes" id="UP001497600"/>
    </source>
</evidence>
<proteinExistence type="predicted"/>
<feature type="transmembrane region" description="Helical" evidence="6">
    <location>
        <begin position="223"/>
        <end position="243"/>
    </location>
</feature>
<protein>
    <submittedName>
        <fullName evidence="8">PH-response regulator protein palI/Rim9p</fullName>
    </submittedName>
</protein>
<feature type="chain" id="PRO_5047120923" evidence="7">
    <location>
        <begin position="23"/>
        <end position="387"/>
    </location>
</feature>